<dbReference type="InterPro" id="IPR011701">
    <property type="entry name" value="MFS"/>
</dbReference>
<evidence type="ECO:0000256" key="3">
    <source>
        <dbReference type="ARBA" id="ARBA00023136"/>
    </source>
</evidence>
<feature type="transmembrane region" description="Helical" evidence="4">
    <location>
        <begin position="81"/>
        <end position="100"/>
    </location>
</feature>
<comment type="caution">
    <text evidence="4">Lacks conserved residue(s) required for the propagation of feature annotation.</text>
</comment>
<feature type="transmembrane region" description="Helical" evidence="4">
    <location>
        <begin position="249"/>
        <end position="268"/>
    </location>
</feature>
<evidence type="ECO:0000259" key="5">
    <source>
        <dbReference type="PROSITE" id="PS50850"/>
    </source>
</evidence>
<feature type="transmembrane region" description="Helical" evidence="4">
    <location>
        <begin position="216"/>
        <end position="243"/>
    </location>
</feature>
<evidence type="ECO:0000256" key="4">
    <source>
        <dbReference type="HAMAP-Rule" id="MF_02091"/>
    </source>
</evidence>
<keyword evidence="2 4" id="KW-1133">Transmembrane helix</keyword>
<dbReference type="Proteomes" id="UP000032679">
    <property type="component" value="Unassembled WGS sequence"/>
</dbReference>
<dbReference type="PANTHER" id="PTHR23531:SF1">
    <property type="entry name" value="QUINOLENE RESISTANCE PROTEIN NORA"/>
    <property type="match status" value="1"/>
</dbReference>
<dbReference type="GO" id="GO:0005886">
    <property type="term" value="C:plasma membrane"/>
    <property type="evidence" value="ECO:0007669"/>
    <property type="project" value="UniProtKB-SubCell"/>
</dbReference>
<evidence type="ECO:0000256" key="2">
    <source>
        <dbReference type="ARBA" id="ARBA00022989"/>
    </source>
</evidence>
<dbReference type="RefSeq" id="WP_048850710.1">
    <property type="nucleotide sequence ID" value="NZ_BALE01000048.1"/>
</dbReference>
<organism evidence="6 7">
    <name type="scientific">Tanticharoenia sakaeratensis NBRC 103193</name>
    <dbReference type="NCBI Taxonomy" id="1231623"/>
    <lineage>
        <taxon>Bacteria</taxon>
        <taxon>Pseudomonadati</taxon>
        <taxon>Pseudomonadota</taxon>
        <taxon>Alphaproteobacteria</taxon>
        <taxon>Acetobacterales</taxon>
        <taxon>Acetobacteraceae</taxon>
        <taxon>Tanticharoenia</taxon>
    </lineage>
</organism>
<evidence type="ECO:0000256" key="1">
    <source>
        <dbReference type="ARBA" id="ARBA00022692"/>
    </source>
</evidence>
<keyword evidence="7" id="KW-1185">Reference proteome</keyword>
<protein>
    <recommendedName>
        <fullName evidence="4">Uncharacterized MFS-type transporter Tasa_048_148</fullName>
    </recommendedName>
</protein>
<feature type="transmembrane region" description="Helical" evidence="4">
    <location>
        <begin position="176"/>
        <end position="204"/>
    </location>
</feature>
<comment type="caution">
    <text evidence="6">The sequence shown here is derived from an EMBL/GenBank/DDBJ whole genome shotgun (WGS) entry which is preliminary data.</text>
</comment>
<dbReference type="SUPFAM" id="SSF103473">
    <property type="entry name" value="MFS general substrate transporter"/>
    <property type="match status" value="1"/>
</dbReference>
<evidence type="ECO:0000313" key="7">
    <source>
        <dbReference type="Proteomes" id="UP000032679"/>
    </source>
</evidence>
<keyword evidence="4" id="KW-0997">Cell inner membrane</keyword>
<reference evidence="6 7" key="1">
    <citation type="submission" date="2012-10" db="EMBL/GenBank/DDBJ databases">
        <title>Genome sequencing of Tanticharoenia sakaeratensis NBRC 103193.</title>
        <authorList>
            <person name="Azuma Y."/>
            <person name="Hadano H."/>
            <person name="Hirakawa H."/>
            <person name="Matsushita K."/>
        </authorList>
    </citation>
    <scope>NUCLEOTIDE SEQUENCE [LARGE SCALE GENOMIC DNA]</scope>
    <source>
        <strain evidence="6 7">NBRC 103193</strain>
    </source>
</reference>
<feature type="transmembrane region" description="Helical" evidence="4">
    <location>
        <begin position="12"/>
        <end position="34"/>
    </location>
</feature>
<dbReference type="Gene3D" id="1.20.1250.20">
    <property type="entry name" value="MFS general substrate transporter like domains"/>
    <property type="match status" value="2"/>
</dbReference>
<feature type="transmembrane region" description="Helical" evidence="4">
    <location>
        <begin position="148"/>
        <end position="170"/>
    </location>
</feature>
<dbReference type="AlphaFoldDB" id="A0A0D6MQH6"/>
<feature type="domain" description="Major facilitator superfamily (MFS) profile" evidence="5">
    <location>
        <begin position="183"/>
        <end position="397"/>
    </location>
</feature>
<dbReference type="InterPro" id="IPR036259">
    <property type="entry name" value="MFS_trans_sf"/>
</dbReference>
<dbReference type="STRING" id="1231623.Tasa_048_148"/>
<keyword evidence="3 4" id="KW-0472">Membrane</keyword>
<dbReference type="InterPro" id="IPR020846">
    <property type="entry name" value="MFS_dom"/>
</dbReference>
<keyword evidence="4" id="KW-0813">Transport</keyword>
<sequence>MTPAAPLSNAAATKLLLGFASVVFLGYLAVGVPFGVLPGFVHATLGFGPFVVGLTIGLQSLSTLSIRGLAGHTADHRGGRFATLIGALGCAGSALAYLAASRCIGAPGLALACVLAGRIASGIGEGFLITGALGWCLARVGPSHAGRAMVWVGIAMFGAVGIGAPIGTWLSGQGGLSAVSVLLFAAPLLGAVLAAMLPGVPVAGGTRLSFFRVVGLVWRLGGSLSLCTMGFGTLSAFVGLYFAQGHWHGASFALSVFAVGFVLSRLFFGHLPDRIGGRRVALVTIPTQALGTLLLGLAPGPLVAFAGAALVGFGYSMTFPALGVEVVRRVPPQNRGAAMGAYVAFVDIGLGLTGPVQGVVAGLFGYAAPFLVATLGAGVAWLSVRAMARNLASASDL</sequence>
<dbReference type="GO" id="GO:0022857">
    <property type="term" value="F:transmembrane transporter activity"/>
    <property type="evidence" value="ECO:0007669"/>
    <property type="project" value="UniProtKB-UniRule"/>
</dbReference>
<dbReference type="NCBIfam" id="NF003477">
    <property type="entry name" value="PRK05122.1"/>
    <property type="match status" value="1"/>
</dbReference>
<dbReference type="OrthoDB" id="322544at2"/>
<dbReference type="Pfam" id="PF07690">
    <property type="entry name" value="MFS_1"/>
    <property type="match status" value="1"/>
</dbReference>
<dbReference type="InterPro" id="IPR037541">
    <property type="entry name" value="MFS_YfcJ"/>
</dbReference>
<comment type="subcellular location">
    <subcellularLocation>
        <location evidence="4">Cell inner membrane</location>
        <topology evidence="4">Multi-pass membrane protein</topology>
    </subcellularLocation>
</comment>
<dbReference type="HAMAP" id="MF_02091">
    <property type="entry name" value="MFS_YfcJ"/>
    <property type="match status" value="1"/>
</dbReference>
<dbReference type="PROSITE" id="PS50850">
    <property type="entry name" value="MFS"/>
    <property type="match status" value="1"/>
</dbReference>
<proteinExistence type="inferred from homology"/>
<dbReference type="InterPro" id="IPR052714">
    <property type="entry name" value="MFS_Exporter"/>
</dbReference>
<dbReference type="PANTHER" id="PTHR23531">
    <property type="entry name" value="QUINOLENE RESISTANCE PROTEIN NORA"/>
    <property type="match status" value="1"/>
</dbReference>
<feature type="transmembrane region" description="Helical" evidence="4">
    <location>
        <begin position="363"/>
        <end position="384"/>
    </location>
</feature>
<gene>
    <name evidence="6" type="ORF">Tasa_048_148</name>
</gene>
<feature type="transmembrane region" description="Helical" evidence="4">
    <location>
        <begin position="106"/>
        <end position="136"/>
    </location>
</feature>
<keyword evidence="4" id="KW-1003">Cell membrane</keyword>
<feature type="transmembrane region" description="Helical" evidence="4">
    <location>
        <begin position="40"/>
        <end position="61"/>
    </location>
</feature>
<accession>A0A0D6MQH6</accession>
<evidence type="ECO:0000313" key="6">
    <source>
        <dbReference type="EMBL" id="GAN55523.1"/>
    </source>
</evidence>
<name>A0A0D6MQH6_9PROT</name>
<dbReference type="EMBL" id="BALE01000048">
    <property type="protein sequence ID" value="GAN55523.1"/>
    <property type="molecule type" value="Genomic_DNA"/>
</dbReference>
<keyword evidence="1 4" id="KW-0812">Transmembrane</keyword>
<comment type="similarity">
    <text evidence="4">Belongs to the major facilitator superfamily. YfcJ family.</text>
</comment>